<dbReference type="PANTHER" id="PTHR15184">
    <property type="entry name" value="ATP SYNTHASE"/>
    <property type="match status" value="1"/>
</dbReference>
<evidence type="ECO:0000256" key="7">
    <source>
        <dbReference type="ARBA" id="ARBA00022490"/>
    </source>
</evidence>
<dbReference type="EC" id="7.1.2.2" evidence="4"/>
<reference evidence="19 20" key="1">
    <citation type="submission" date="2022-05" db="EMBL/GenBank/DDBJ databases">
        <title>Treponema leporis L2 test.</title>
        <authorList>
            <person name="Cejkova D."/>
        </authorList>
    </citation>
    <scope>NUCLEOTIDE SEQUENCE [LARGE SCALE GENOMIC DNA]</scope>
    <source>
        <strain evidence="19 20">L2</strain>
    </source>
</reference>
<evidence type="ECO:0000256" key="2">
    <source>
        <dbReference type="ARBA" id="ARBA00004496"/>
    </source>
</evidence>
<organism evidence="19 20">
    <name type="scientific">Treponema paraluiscuniculi</name>
    <dbReference type="NCBI Taxonomy" id="53435"/>
    <lineage>
        <taxon>Bacteria</taxon>
        <taxon>Pseudomonadati</taxon>
        <taxon>Spirochaetota</taxon>
        <taxon>Spirochaetia</taxon>
        <taxon>Spirochaetales</taxon>
        <taxon>Treponemataceae</taxon>
        <taxon>Treponema</taxon>
    </lineage>
</organism>
<evidence type="ECO:0000256" key="4">
    <source>
        <dbReference type="ARBA" id="ARBA00012473"/>
    </source>
</evidence>
<evidence type="ECO:0000256" key="12">
    <source>
        <dbReference type="ARBA" id="ARBA00022927"/>
    </source>
</evidence>
<keyword evidence="15" id="KW-1006">Bacterial flagellum protein export</keyword>
<keyword evidence="12" id="KW-0653">Protein transport</keyword>
<dbReference type="PROSITE" id="PS00152">
    <property type="entry name" value="ATPASE_ALPHA_BETA"/>
    <property type="match status" value="1"/>
</dbReference>
<keyword evidence="6" id="KW-0813">Transport</keyword>
<dbReference type="PANTHER" id="PTHR15184:SF9">
    <property type="entry name" value="SPI-1 TYPE 3 SECRETION SYSTEM ATPASE"/>
    <property type="match status" value="1"/>
</dbReference>
<dbReference type="Pfam" id="PF00006">
    <property type="entry name" value="ATP-synt_ab"/>
    <property type="match status" value="1"/>
</dbReference>
<evidence type="ECO:0000256" key="16">
    <source>
        <dbReference type="ARBA" id="ARBA00023310"/>
    </source>
</evidence>
<dbReference type="CDD" id="cd18114">
    <property type="entry name" value="ATP-synt_flagellum-secretory_path_III_C"/>
    <property type="match status" value="1"/>
</dbReference>
<dbReference type="Proteomes" id="UP001321460">
    <property type="component" value="Chromosome"/>
</dbReference>
<sequence>MEADLLCKYEVALRESEPVKYVGHVTAVRGLLIESRGPHAVVGELCRVVLRRQGRPLIAEVVGLAGSTVKLMSYTDTHGVEVGCAVVAEGAALSVPVGDALLGRVLNAFGKAIDGKGEIYAPLRSEVLRASSNPMERLPITRQMVTGVRVLDSLLAVGCGQRLGIFSGSGVGKSTLMGMIARNTDADVSVIALIGERGREVMDFVAHDLGPEGLKRSVIVSATSDESPLARVRGAYTATAIAEYFRDQGKQVLLLFDSLTRFAKAQREIGLASGELPATRGYTPGVFETLPKLLERAGSFSMGSVTAFYTVLVDGDDLDEPISDAVRGIVDGHIVLSRALAQRNHYPAIDVLQSVSRLAHRVLGADMKEAVRIVRRALAVYAEVEDLVRVGAYQQGSDAELDRAIAMRAEIERFLTQGSQERVRFQDTVTSLSMLTGPSIAQPPSGV</sequence>
<dbReference type="CDD" id="cd01136">
    <property type="entry name" value="ATPase_flagellum-secretory_path_III"/>
    <property type="match status" value="1"/>
</dbReference>
<proteinExistence type="inferred from homology"/>
<keyword evidence="8" id="KW-0547">Nucleotide-binding</keyword>
<dbReference type="SUPFAM" id="SSF52540">
    <property type="entry name" value="P-loop containing nucleoside triphosphate hydrolases"/>
    <property type="match status" value="1"/>
</dbReference>
<dbReference type="InterPro" id="IPR005714">
    <property type="entry name" value="ATPase_T3SS_FliI/YscN"/>
</dbReference>
<dbReference type="NCBIfam" id="TIGR03498">
    <property type="entry name" value="FliI_clade3"/>
    <property type="match status" value="1"/>
</dbReference>
<keyword evidence="7" id="KW-0963">Cytoplasm</keyword>
<evidence type="ECO:0000256" key="9">
    <source>
        <dbReference type="ARBA" id="ARBA00022781"/>
    </source>
</evidence>
<dbReference type="InterPro" id="IPR027417">
    <property type="entry name" value="P-loop_NTPase"/>
</dbReference>
<accession>A0ABY9E479</accession>
<feature type="domain" description="AAA+ ATPase" evidence="18">
    <location>
        <begin position="159"/>
        <end position="340"/>
    </location>
</feature>
<dbReference type="CDD" id="cd18117">
    <property type="entry name" value="ATP-synt_flagellum-secretory_path_III_N"/>
    <property type="match status" value="1"/>
</dbReference>
<keyword evidence="20" id="KW-1185">Reference proteome</keyword>
<dbReference type="Pfam" id="PF02874">
    <property type="entry name" value="ATP-synt_ab_N"/>
    <property type="match status" value="1"/>
</dbReference>
<keyword evidence="11" id="KW-0067">ATP-binding</keyword>
<keyword evidence="14" id="KW-0406">Ion transport</keyword>
<evidence type="ECO:0000256" key="8">
    <source>
        <dbReference type="ARBA" id="ARBA00022741"/>
    </source>
</evidence>
<evidence type="ECO:0000256" key="1">
    <source>
        <dbReference type="ARBA" id="ARBA00003290"/>
    </source>
</evidence>
<comment type="similarity">
    <text evidence="3">Belongs to the ATPase alpha/beta chains family.</text>
</comment>
<dbReference type="InterPro" id="IPR022426">
    <property type="entry name" value="FliI_clade3"/>
</dbReference>
<comment type="subcellular location">
    <subcellularLocation>
        <location evidence="2">Cytoplasm</location>
    </subcellularLocation>
</comment>
<dbReference type="InterPro" id="IPR020003">
    <property type="entry name" value="ATPase_a/bsu_AS"/>
</dbReference>
<evidence type="ECO:0000256" key="15">
    <source>
        <dbReference type="ARBA" id="ARBA00023225"/>
    </source>
</evidence>
<keyword evidence="9" id="KW-0375">Hydrogen ion transport</keyword>
<evidence type="ECO:0000256" key="11">
    <source>
        <dbReference type="ARBA" id="ARBA00022840"/>
    </source>
</evidence>
<keyword evidence="16" id="KW-0066">ATP synthesis</keyword>
<protein>
    <recommendedName>
        <fullName evidence="5">Flagellum-specific ATP synthase</fullName>
        <ecNumber evidence="4">7.1.2.2</ecNumber>
    </recommendedName>
</protein>
<dbReference type="InterPro" id="IPR004100">
    <property type="entry name" value="ATPase_F1/V1/A1_a/bsu_N"/>
</dbReference>
<keyword evidence="10" id="KW-1005">Bacterial flagellum biogenesis</keyword>
<evidence type="ECO:0000256" key="3">
    <source>
        <dbReference type="ARBA" id="ARBA00008936"/>
    </source>
</evidence>
<evidence type="ECO:0000313" key="19">
    <source>
        <dbReference type="EMBL" id="WKC72273.1"/>
    </source>
</evidence>
<dbReference type="RefSeq" id="WP_013945059.1">
    <property type="nucleotide sequence ID" value="NZ_CP097901.1"/>
</dbReference>
<evidence type="ECO:0000256" key="6">
    <source>
        <dbReference type="ARBA" id="ARBA00022448"/>
    </source>
</evidence>
<evidence type="ECO:0000256" key="10">
    <source>
        <dbReference type="ARBA" id="ARBA00022795"/>
    </source>
</evidence>
<evidence type="ECO:0000259" key="18">
    <source>
        <dbReference type="SMART" id="SM00382"/>
    </source>
</evidence>
<dbReference type="Gene3D" id="3.40.50.12240">
    <property type="match status" value="1"/>
</dbReference>
<comment type="function">
    <text evidence="1">Probable catalytic subunit of a protein translocase for flagellum-specific export, or a proton translocase involved in local circuits at the flagellum.</text>
</comment>
<dbReference type="InterPro" id="IPR040627">
    <property type="entry name" value="T3SS_ATPase_C"/>
</dbReference>
<dbReference type="InterPro" id="IPR003593">
    <property type="entry name" value="AAA+_ATPase"/>
</dbReference>
<keyword evidence="13" id="KW-1278">Translocase</keyword>
<dbReference type="Pfam" id="PF18269">
    <property type="entry name" value="T3SS_ATPase_C"/>
    <property type="match status" value="1"/>
</dbReference>
<evidence type="ECO:0000256" key="13">
    <source>
        <dbReference type="ARBA" id="ARBA00022967"/>
    </source>
</evidence>
<dbReference type="InterPro" id="IPR050053">
    <property type="entry name" value="ATPase_alpha/beta_chains"/>
</dbReference>
<gene>
    <name evidence="19" type="primary">fliI</name>
    <name evidence="19" type="ORF">TPLL2_0402</name>
</gene>
<evidence type="ECO:0000256" key="17">
    <source>
        <dbReference type="ARBA" id="ARBA00034006"/>
    </source>
</evidence>
<dbReference type="InterPro" id="IPR000194">
    <property type="entry name" value="ATPase_F1/V1/A1_a/bsu_nucl-bd"/>
</dbReference>
<evidence type="ECO:0000256" key="5">
    <source>
        <dbReference type="ARBA" id="ARBA00020580"/>
    </source>
</evidence>
<dbReference type="EMBL" id="CP097901">
    <property type="protein sequence ID" value="WKC72273.1"/>
    <property type="molecule type" value="Genomic_DNA"/>
</dbReference>
<evidence type="ECO:0000313" key="20">
    <source>
        <dbReference type="Proteomes" id="UP001321460"/>
    </source>
</evidence>
<evidence type="ECO:0000256" key="14">
    <source>
        <dbReference type="ARBA" id="ARBA00023065"/>
    </source>
</evidence>
<comment type="catalytic activity">
    <reaction evidence="17">
        <text>ATP + H2O + cellular proteinSide 1 = ADP + phosphate + cellular proteinSide 2.</text>
        <dbReference type="EC" id="7.4.2.8"/>
    </reaction>
</comment>
<dbReference type="SMART" id="SM00382">
    <property type="entry name" value="AAA"/>
    <property type="match status" value="1"/>
</dbReference>
<name>A0ABY9E479_9SPIR</name>
<dbReference type="NCBIfam" id="TIGR01026">
    <property type="entry name" value="fliI_yscN"/>
    <property type="match status" value="1"/>
</dbReference>